<reference evidence="19" key="1">
    <citation type="submission" date="2021-03" db="EMBL/GenBank/DDBJ databases">
        <title>Sagittula salina sp. nov. strain M10.9X isolated from the marine waste.</title>
        <authorList>
            <person name="Satari L."/>
            <person name="Molina-Menor E."/>
            <person name="Vidal-Verdu A."/>
            <person name="Pascual J."/>
            <person name="Pereto J."/>
            <person name="Porcar M."/>
        </authorList>
    </citation>
    <scope>NUCLEOTIDE SEQUENCE</scope>
    <source>
        <strain evidence="19">M10.9X</strain>
    </source>
</reference>
<dbReference type="SUPFAM" id="SSF55874">
    <property type="entry name" value="ATPase domain of HSP90 chaperone/DNA topoisomerase II/histidine kinase"/>
    <property type="match status" value="1"/>
</dbReference>
<dbReference type="GO" id="GO:0000156">
    <property type="term" value="F:phosphorelay response regulator activity"/>
    <property type="evidence" value="ECO:0007669"/>
    <property type="project" value="TreeGrafter"/>
</dbReference>
<dbReference type="GO" id="GO:0005524">
    <property type="term" value="F:ATP binding"/>
    <property type="evidence" value="ECO:0007669"/>
    <property type="project" value="UniProtKB-KW"/>
</dbReference>
<dbReference type="InterPro" id="IPR003660">
    <property type="entry name" value="HAMP_dom"/>
</dbReference>
<feature type="domain" description="PAS" evidence="16">
    <location>
        <begin position="431"/>
        <end position="467"/>
    </location>
</feature>
<keyword evidence="13" id="KW-0472">Membrane</keyword>
<dbReference type="InterPro" id="IPR050351">
    <property type="entry name" value="BphY/WalK/GraS-like"/>
</dbReference>
<keyword evidence="8" id="KW-0547">Nucleotide-binding</keyword>
<dbReference type="GO" id="GO:0006355">
    <property type="term" value="P:regulation of DNA-templated transcription"/>
    <property type="evidence" value="ECO:0007669"/>
    <property type="project" value="InterPro"/>
</dbReference>
<evidence type="ECO:0000256" key="6">
    <source>
        <dbReference type="ARBA" id="ARBA00022679"/>
    </source>
</evidence>
<evidence type="ECO:0000256" key="8">
    <source>
        <dbReference type="ARBA" id="ARBA00022741"/>
    </source>
</evidence>
<dbReference type="InterPro" id="IPR000014">
    <property type="entry name" value="PAS"/>
</dbReference>
<evidence type="ECO:0000256" key="11">
    <source>
        <dbReference type="ARBA" id="ARBA00022989"/>
    </source>
</evidence>
<dbReference type="Pfam" id="PF21623">
    <property type="entry name" value="HK_sensor_dom_bact"/>
    <property type="match status" value="1"/>
</dbReference>
<dbReference type="Pfam" id="PF00989">
    <property type="entry name" value="PAS"/>
    <property type="match status" value="1"/>
</dbReference>
<feature type="domain" description="HAMP" evidence="18">
    <location>
        <begin position="378"/>
        <end position="433"/>
    </location>
</feature>
<name>A0A940S1W0_9RHOB</name>
<dbReference type="NCBIfam" id="TIGR00229">
    <property type="entry name" value="sensory_box"/>
    <property type="match status" value="1"/>
</dbReference>
<keyword evidence="7" id="KW-0812">Transmembrane</keyword>
<dbReference type="InterPro" id="IPR003594">
    <property type="entry name" value="HATPase_dom"/>
</dbReference>
<dbReference type="RefSeq" id="WP_209361443.1">
    <property type="nucleotide sequence ID" value="NZ_JAGISH010000007.1"/>
</dbReference>
<dbReference type="InterPro" id="IPR003661">
    <property type="entry name" value="HisK_dim/P_dom"/>
</dbReference>
<evidence type="ECO:0000256" key="12">
    <source>
        <dbReference type="ARBA" id="ARBA00023012"/>
    </source>
</evidence>
<dbReference type="InterPro" id="IPR000700">
    <property type="entry name" value="PAS-assoc_C"/>
</dbReference>
<dbReference type="CDD" id="cd00082">
    <property type="entry name" value="HisKA"/>
    <property type="match status" value="1"/>
</dbReference>
<evidence type="ECO:0000256" key="2">
    <source>
        <dbReference type="ARBA" id="ARBA00004651"/>
    </source>
</evidence>
<dbReference type="CDD" id="cd18773">
    <property type="entry name" value="PDC1_HK_sensor"/>
    <property type="match status" value="1"/>
</dbReference>
<organism evidence="19 20">
    <name type="scientific">Sagittula salina</name>
    <dbReference type="NCBI Taxonomy" id="2820268"/>
    <lineage>
        <taxon>Bacteria</taxon>
        <taxon>Pseudomonadati</taxon>
        <taxon>Pseudomonadota</taxon>
        <taxon>Alphaproteobacteria</taxon>
        <taxon>Rhodobacterales</taxon>
        <taxon>Roseobacteraceae</taxon>
        <taxon>Sagittula</taxon>
    </lineage>
</organism>
<accession>A0A940S1W0</accession>
<feature type="compositionally biased region" description="Basic and acidic residues" evidence="14">
    <location>
        <begin position="791"/>
        <end position="810"/>
    </location>
</feature>
<dbReference type="SUPFAM" id="SSF47384">
    <property type="entry name" value="Homodimeric domain of signal transducing histidine kinase"/>
    <property type="match status" value="1"/>
</dbReference>
<evidence type="ECO:0000313" key="20">
    <source>
        <dbReference type="Proteomes" id="UP000675940"/>
    </source>
</evidence>
<evidence type="ECO:0000256" key="10">
    <source>
        <dbReference type="ARBA" id="ARBA00022840"/>
    </source>
</evidence>
<gene>
    <name evidence="19" type="ORF">J5474_13495</name>
</gene>
<evidence type="ECO:0000259" key="17">
    <source>
        <dbReference type="PROSITE" id="PS50113"/>
    </source>
</evidence>
<dbReference type="InterPro" id="IPR048760">
    <property type="entry name" value="VP0354-like_sensor_dom"/>
</dbReference>
<dbReference type="GO" id="GO:0000155">
    <property type="term" value="F:phosphorelay sensor kinase activity"/>
    <property type="evidence" value="ECO:0007669"/>
    <property type="project" value="InterPro"/>
</dbReference>
<dbReference type="InterPro" id="IPR013767">
    <property type="entry name" value="PAS_fold"/>
</dbReference>
<feature type="domain" description="Histidine kinase" evidence="15">
    <location>
        <begin position="580"/>
        <end position="792"/>
    </location>
</feature>
<dbReference type="SMART" id="SM00387">
    <property type="entry name" value="HATPase_c"/>
    <property type="match status" value="1"/>
</dbReference>
<evidence type="ECO:0000256" key="7">
    <source>
        <dbReference type="ARBA" id="ARBA00022692"/>
    </source>
</evidence>
<evidence type="ECO:0000256" key="1">
    <source>
        <dbReference type="ARBA" id="ARBA00000085"/>
    </source>
</evidence>
<evidence type="ECO:0000313" key="19">
    <source>
        <dbReference type="EMBL" id="MBP0483501.1"/>
    </source>
</evidence>
<dbReference type="PROSITE" id="PS50885">
    <property type="entry name" value="HAMP"/>
    <property type="match status" value="1"/>
</dbReference>
<dbReference type="GO" id="GO:0030295">
    <property type="term" value="F:protein kinase activator activity"/>
    <property type="evidence" value="ECO:0007669"/>
    <property type="project" value="TreeGrafter"/>
</dbReference>
<dbReference type="InterPro" id="IPR029151">
    <property type="entry name" value="Sensor-like_sf"/>
</dbReference>
<dbReference type="PROSITE" id="PS50109">
    <property type="entry name" value="HIS_KIN"/>
    <property type="match status" value="1"/>
</dbReference>
<dbReference type="Gene3D" id="1.10.287.130">
    <property type="match status" value="1"/>
</dbReference>
<evidence type="ECO:0000256" key="9">
    <source>
        <dbReference type="ARBA" id="ARBA00022777"/>
    </source>
</evidence>
<dbReference type="SMART" id="SM00091">
    <property type="entry name" value="PAS"/>
    <property type="match status" value="1"/>
</dbReference>
<evidence type="ECO:0000256" key="5">
    <source>
        <dbReference type="ARBA" id="ARBA00022553"/>
    </source>
</evidence>
<dbReference type="Proteomes" id="UP000675940">
    <property type="component" value="Unassembled WGS sequence"/>
</dbReference>
<dbReference type="SUPFAM" id="SSF103190">
    <property type="entry name" value="Sensory domain-like"/>
    <property type="match status" value="1"/>
</dbReference>
<evidence type="ECO:0000259" key="18">
    <source>
        <dbReference type="PROSITE" id="PS50885"/>
    </source>
</evidence>
<dbReference type="SMART" id="SM00388">
    <property type="entry name" value="HisKA"/>
    <property type="match status" value="1"/>
</dbReference>
<keyword evidence="11" id="KW-1133">Transmembrane helix</keyword>
<dbReference type="PROSITE" id="PS50113">
    <property type="entry name" value="PAC"/>
    <property type="match status" value="1"/>
</dbReference>
<dbReference type="Gene3D" id="6.10.340.10">
    <property type="match status" value="1"/>
</dbReference>
<evidence type="ECO:0000256" key="14">
    <source>
        <dbReference type="SAM" id="MobiDB-lite"/>
    </source>
</evidence>
<dbReference type="AlphaFoldDB" id="A0A940S1W0"/>
<dbReference type="Pfam" id="PF00512">
    <property type="entry name" value="HisKA"/>
    <property type="match status" value="1"/>
</dbReference>
<dbReference type="EC" id="2.7.13.3" evidence="3"/>
<keyword evidence="6" id="KW-0808">Transferase</keyword>
<dbReference type="InterPro" id="IPR035965">
    <property type="entry name" value="PAS-like_dom_sf"/>
</dbReference>
<feature type="region of interest" description="Disordered" evidence="14">
    <location>
        <begin position="789"/>
        <end position="810"/>
    </location>
</feature>
<keyword evidence="20" id="KW-1185">Reference proteome</keyword>
<dbReference type="GO" id="GO:0005886">
    <property type="term" value="C:plasma membrane"/>
    <property type="evidence" value="ECO:0007669"/>
    <property type="project" value="UniProtKB-SubCell"/>
</dbReference>
<sequence length="810" mass="87961">MWIFLARTKWFPASASRIPLSFCQCFCRYELGALPRIQLMTAVATGRWSFKTKLQLLCAGLVLSASAIVALSMYTQASQAIHERESVALKAEVAHYTEMLGTPFRLMEQDASLFAQFGVVSTLIKGVNAGANTGRLEARIAGGFSSLLKARSHYFQARVIGLADNGREIVRVNKIDDQIVYTSPREMQQKGDEPYMRQLANSKGAFFSAVTLNRENGVVDSRRLPTIRLVQPIVDDNGVTIGAIVLNVDYRALLQKPNFQMLKGHTLTVINAEGDHFQATSGTGEGVLSLHDDPGFVPSPYHGAWQDGESSVIIRDTEEAYRKTLSLGAPGHGQYLDVIVSVPIRALHEPGVVALRNALLLAGGFLVLTLLVAWIVGDRIARPLVDLAHAIASRERVLKPLELRHQGHGGTDEVGLLAHAFNGLTSQLIAQTAETLAIVSAAPDGIATFDAHGKILKCNRAFEDLFGAGQGALNGANLRGLLCDGDALGALIPQAGAAAESDARALYSLEGCRLDGTTFPAEVALNAVSDERETRYVAMLRDVTERREAERQLRQTVETLEATKVELVRSNEELDTFAYIASHDLRAPLRVIRNASRWLEDDLGDALDEESQENLGLLRSRVNRMDQLLTDLLEHSRVGRVQHDGSTVTGADLVENIRHLVNAPEGFTITASPELEAMEVRQLPLQTVLLNLVSNALKHHDKACGHVMIDVTRTEDGVLRFDVTDDGPGIAVEYQTRIFDMFQTLKSRDEVEGSGIGLAIVKKTVEMSGGLVSVDSAPGEGCSFSFTWPDDCGKGEAKGKGTSDDRTAAA</sequence>
<keyword evidence="12" id="KW-0902">Two-component regulatory system</keyword>
<keyword evidence="5" id="KW-0597">Phosphoprotein</keyword>
<comment type="caution">
    <text evidence="19">The sequence shown here is derived from an EMBL/GenBank/DDBJ whole genome shotgun (WGS) entry which is preliminary data.</text>
</comment>
<dbReference type="GO" id="GO:0007234">
    <property type="term" value="P:osmosensory signaling via phosphorelay pathway"/>
    <property type="evidence" value="ECO:0007669"/>
    <property type="project" value="TreeGrafter"/>
</dbReference>
<dbReference type="InterPro" id="IPR005467">
    <property type="entry name" value="His_kinase_dom"/>
</dbReference>
<evidence type="ECO:0000259" key="15">
    <source>
        <dbReference type="PROSITE" id="PS50109"/>
    </source>
</evidence>
<dbReference type="PANTHER" id="PTHR42878:SF15">
    <property type="entry name" value="BACTERIOPHYTOCHROME"/>
    <property type="match status" value="1"/>
</dbReference>
<evidence type="ECO:0000256" key="3">
    <source>
        <dbReference type="ARBA" id="ARBA00012438"/>
    </source>
</evidence>
<evidence type="ECO:0000256" key="13">
    <source>
        <dbReference type="ARBA" id="ARBA00023136"/>
    </source>
</evidence>
<proteinExistence type="predicted"/>
<keyword evidence="4" id="KW-1003">Cell membrane</keyword>
<dbReference type="InterPro" id="IPR036097">
    <property type="entry name" value="HisK_dim/P_sf"/>
</dbReference>
<dbReference type="InterPro" id="IPR036890">
    <property type="entry name" value="HATPase_C_sf"/>
</dbReference>
<feature type="domain" description="PAC" evidence="17">
    <location>
        <begin position="499"/>
        <end position="555"/>
    </location>
</feature>
<keyword evidence="10" id="KW-0067">ATP-binding</keyword>
<dbReference type="CDD" id="cd00130">
    <property type="entry name" value="PAS"/>
    <property type="match status" value="1"/>
</dbReference>
<keyword evidence="9" id="KW-0418">Kinase</keyword>
<dbReference type="Gene3D" id="3.30.565.10">
    <property type="entry name" value="Histidine kinase-like ATPase, C-terminal domain"/>
    <property type="match status" value="1"/>
</dbReference>
<evidence type="ECO:0000259" key="16">
    <source>
        <dbReference type="PROSITE" id="PS50112"/>
    </source>
</evidence>
<dbReference type="SUPFAM" id="SSF55785">
    <property type="entry name" value="PYP-like sensor domain (PAS domain)"/>
    <property type="match status" value="1"/>
</dbReference>
<dbReference type="PROSITE" id="PS50112">
    <property type="entry name" value="PAS"/>
    <property type="match status" value="1"/>
</dbReference>
<dbReference type="PRINTS" id="PR00344">
    <property type="entry name" value="BCTRLSENSOR"/>
</dbReference>
<dbReference type="InterPro" id="IPR004358">
    <property type="entry name" value="Sig_transdc_His_kin-like_C"/>
</dbReference>
<protein>
    <recommendedName>
        <fullName evidence="3">histidine kinase</fullName>
        <ecNumber evidence="3">2.7.13.3</ecNumber>
    </recommendedName>
</protein>
<evidence type="ECO:0000256" key="4">
    <source>
        <dbReference type="ARBA" id="ARBA00022475"/>
    </source>
</evidence>
<dbReference type="EMBL" id="JAGISH010000007">
    <property type="protein sequence ID" value="MBP0483501.1"/>
    <property type="molecule type" value="Genomic_DNA"/>
</dbReference>
<dbReference type="Gene3D" id="3.30.450.20">
    <property type="entry name" value="PAS domain"/>
    <property type="match status" value="2"/>
</dbReference>
<dbReference type="PANTHER" id="PTHR42878">
    <property type="entry name" value="TWO-COMPONENT HISTIDINE KINASE"/>
    <property type="match status" value="1"/>
</dbReference>
<dbReference type="Pfam" id="PF02518">
    <property type="entry name" value="HATPase_c"/>
    <property type="match status" value="1"/>
</dbReference>
<comment type="catalytic activity">
    <reaction evidence="1">
        <text>ATP + protein L-histidine = ADP + protein N-phospho-L-histidine.</text>
        <dbReference type="EC" id="2.7.13.3"/>
    </reaction>
</comment>
<comment type="subcellular location">
    <subcellularLocation>
        <location evidence="2">Cell membrane</location>
        <topology evidence="2">Multi-pass membrane protein</topology>
    </subcellularLocation>
</comment>